<feature type="compositionally biased region" description="Basic and acidic residues" evidence="6">
    <location>
        <begin position="33"/>
        <end position="43"/>
    </location>
</feature>
<dbReference type="EMBL" id="JANFZH010000004">
    <property type="protein sequence ID" value="MCQ4838864.1"/>
    <property type="molecule type" value="Genomic_DNA"/>
</dbReference>
<comment type="caution">
    <text evidence="8">The sequence shown here is derived from an EMBL/GenBank/DDBJ whole genome shotgun (WGS) entry which is preliminary data.</text>
</comment>
<feature type="signal peptide" evidence="7">
    <location>
        <begin position="1"/>
        <end position="20"/>
    </location>
</feature>
<name>A0ABT1RW21_9FIRM</name>
<evidence type="ECO:0000256" key="5">
    <source>
        <dbReference type="ARBA" id="ARBA00023288"/>
    </source>
</evidence>
<dbReference type="InterPro" id="IPR050490">
    <property type="entry name" value="Bact_solute-bd_prot1"/>
</dbReference>
<dbReference type="PANTHER" id="PTHR43649">
    <property type="entry name" value="ARABINOSE-BINDING PROTEIN-RELATED"/>
    <property type="match status" value="1"/>
</dbReference>
<evidence type="ECO:0000256" key="1">
    <source>
        <dbReference type="ARBA" id="ARBA00022475"/>
    </source>
</evidence>
<evidence type="ECO:0000313" key="8">
    <source>
        <dbReference type="EMBL" id="MCQ4838864.1"/>
    </source>
</evidence>
<dbReference type="SUPFAM" id="SSF53850">
    <property type="entry name" value="Periplasmic binding protein-like II"/>
    <property type="match status" value="1"/>
</dbReference>
<keyword evidence="9" id="KW-1185">Reference proteome</keyword>
<evidence type="ECO:0000256" key="6">
    <source>
        <dbReference type="SAM" id="MobiDB-lite"/>
    </source>
</evidence>
<keyword evidence="3" id="KW-0472">Membrane</keyword>
<evidence type="ECO:0000256" key="7">
    <source>
        <dbReference type="SAM" id="SignalP"/>
    </source>
</evidence>
<keyword evidence="2 7" id="KW-0732">Signal</keyword>
<organism evidence="8 9">
    <name type="scientific">Neglectibacter timonensis</name>
    <dbReference type="NCBI Taxonomy" id="1776382"/>
    <lineage>
        <taxon>Bacteria</taxon>
        <taxon>Bacillati</taxon>
        <taxon>Bacillota</taxon>
        <taxon>Clostridia</taxon>
        <taxon>Eubacteriales</taxon>
        <taxon>Oscillospiraceae</taxon>
        <taxon>Neglectibacter</taxon>
    </lineage>
</organism>
<dbReference type="RefSeq" id="WP_256191548.1">
    <property type="nucleotide sequence ID" value="NZ_CAJKKG010000001.1"/>
</dbReference>
<feature type="chain" id="PRO_5046153205" evidence="7">
    <location>
        <begin position="21"/>
        <end position="445"/>
    </location>
</feature>
<evidence type="ECO:0000313" key="9">
    <source>
        <dbReference type="Proteomes" id="UP001524473"/>
    </source>
</evidence>
<keyword evidence="5" id="KW-0449">Lipoprotein</keyword>
<evidence type="ECO:0000256" key="2">
    <source>
        <dbReference type="ARBA" id="ARBA00022729"/>
    </source>
</evidence>
<dbReference type="InterPro" id="IPR006059">
    <property type="entry name" value="SBP"/>
</dbReference>
<proteinExistence type="predicted"/>
<keyword evidence="1" id="KW-1003">Cell membrane</keyword>
<evidence type="ECO:0000256" key="4">
    <source>
        <dbReference type="ARBA" id="ARBA00023139"/>
    </source>
</evidence>
<feature type="region of interest" description="Disordered" evidence="6">
    <location>
        <begin position="25"/>
        <end position="45"/>
    </location>
</feature>
<accession>A0ABT1RW21</accession>
<evidence type="ECO:0000256" key="3">
    <source>
        <dbReference type="ARBA" id="ARBA00023136"/>
    </source>
</evidence>
<dbReference type="Pfam" id="PF13416">
    <property type="entry name" value="SBP_bac_8"/>
    <property type="match status" value="1"/>
</dbReference>
<dbReference type="Proteomes" id="UP001524473">
    <property type="component" value="Unassembled WGS sequence"/>
</dbReference>
<sequence length="445" mass="48837">MSKKLIALLLAVLMILSASACSSTQKTESSAEPSKEEVSKDSEAAGDETAVGFDYYKDYPKDISGEIEFYQQKPEIEEYMYGVIDEFMELYPNITVTQNVQNDAASNLQTRAAAGDFTDVWLYWPTDMVWNAFYDEGYLMDVSDQPYLAYASESVLELFARDGKYYGVPEANNAAGIIANVAMFEENGIALPEDWDSFIAACDAFVEKGITPIGLTLKDGADCARNILLGDYVPGEEIKAVSAGDKKLSETDFPKSVDDLTKIYSYANDKAISSDYNTGLTDFANEESAMFLSGNWTFASIRGINPDIKIEQFPLPSSAGRGYICSGVDVGYTIGANTKYPEACNAFVNFLVSQPQAEKYCNLDAAIPAIKDVVVEDTTAKRMVDKVAKGESFNWPNHFFPAGGAEQLANQASTQFYMDIVELGEEQAKKNYIAQMDGIMDGSIK</sequence>
<keyword evidence="4" id="KW-0564">Palmitate</keyword>
<dbReference type="PROSITE" id="PS51257">
    <property type="entry name" value="PROKAR_LIPOPROTEIN"/>
    <property type="match status" value="1"/>
</dbReference>
<protein>
    <submittedName>
        <fullName evidence="8">Extracellular solute-binding protein</fullName>
    </submittedName>
</protein>
<dbReference type="PANTHER" id="PTHR43649:SF33">
    <property type="entry name" value="POLYGALACTURONAN_RHAMNOGALACTURONAN-BINDING PROTEIN YTCQ"/>
    <property type="match status" value="1"/>
</dbReference>
<gene>
    <name evidence="8" type="ORF">NE695_02915</name>
</gene>
<reference evidence="8 9" key="1">
    <citation type="submission" date="2022-06" db="EMBL/GenBank/DDBJ databases">
        <title>Isolation of gut microbiota from human fecal samples.</title>
        <authorList>
            <person name="Pamer E.G."/>
            <person name="Barat B."/>
            <person name="Waligurski E."/>
            <person name="Medina S."/>
            <person name="Paddock L."/>
            <person name="Mostad J."/>
        </authorList>
    </citation>
    <scope>NUCLEOTIDE SEQUENCE [LARGE SCALE GENOMIC DNA]</scope>
    <source>
        <strain evidence="8 9">DFI.9.73</strain>
    </source>
</reference>
<dbReference type="Gene3D" id="3.40.190.10">
    <property type="entry name" value="Periplasmic binding protein-like II"/>
    <property type="match status" value="2"/>
</dbReference>